<dbReference type="Pfam" id="PF00202">
    <property type="entry name" value="Aminotran_3"/>
    <property type="match status" value="1"/>
</dbReference>
<dbReference type="InterPro" id="IPR015422">
    <property type="entry name" value="PyrdxlP-dep_Trfase_small"/>
</dbReference>
<dbReference type="AlphaFoldDB" id="A0A382MLJ8"/>
<evidence type="ECO:0000256" key="2">
    <source>
        <dbReference type="ARBA" id="ARBA00022898"/>
    </source>
</evidence>
<evidence type="ECO:0000256" key="1">
    <source>
        <dbReference type="ARBA" id="ARBA00001933"/>
    </source>
</evidence>
<dbReference type="InterPro" id="IPR049704">
    <property type="entry name" value="Aminotrans_3_PPA_site"/>
</dbReference>
<protein>
    <recommendedName>
        <fullName evidence="4">Glutamate-1-semialdehyde 2,1-aminomutase</fullName>
    </recommendedName>
</protein>
<comment type="cofactor">
    <cofactor evidence="1">
        <name>pyridoxal 5'-phosphate</name>
        <dbReference type="ChEBI" id="CHEBI:597326"/>
    </cofactor>
</comment>
<evidence type="ECO:0008006" key="4">
    <source>
        <dbReference type="Google" id="ProtNLM"/>
    </source>
</evidence>
<sequence length="255" mass="26794">EFTSQTIVLPFNDVEAVREAFAGHGSDIAGIILEPVPANAGLYLPRDGYLEFLREITAEHESLLIFDEVMTGFRLGLAGAQGRFGITPDLSCFGKVIGGGLPVGAFGGRREIMDCLAPDGPVYQAGTLSGNPLAMAAGVAVLEALADGSVYKTIDALGQALSDGLVKAAKAAGVAVQLQRIGSMSCCYFADMPIHNMAEAMRSDRDRFGKYFHGMLEEGICLAPSQFEAGFISAAHDEAAIEKTISAAAKVMKSL</sequence>
<dbReference type="GO" id="GO:0008483">
    <property type="term" value="F:transaminase activity"/>
    <property type="evidence" value="ECO:0007669"/>
    <property type="project" value="InterPro"/>
</dbReference>
<proteinExistence type="predicted"/>
<name>A0A382MLJ8_9ZZZZ</name>
<dbReference type="Gene3D" id="3.90.1150.10">
    <property type="entry name" value="Aspartate Aminotransferase, domain 1"/>
    <property type="match status" value="1"/>
</dbReference>
<dbReference type="SUPFAM" id="SSF53383">
    <property type="entry name" value="PLP-dependent transferases"/>
    <property type="match status" value="1"/>
</dbReference>
<dbReference type="PANTHER" id="PTHR43713">
    <property type="entry name" value="GLUTAMATE-1-SEMIALDEHYDE 2,1-AMINOMUTASE"/>
    <property type="match status" value="1"/>
</dbReference>
<keyword evidence="2" id="KW-0663">Pyridoxal phosphate</keyword>
<dbReference type="PROSITE" id="PS00600">
    <property type="entry name" value="AA_TRANSFER_CLASS_3"/>
    <property type="match status" value="1"/>
</dbReference>
<gene>
    <name evidence="3" type="ORF">METZ01_LOCUS301126</name>
</gene>
<accession>A0A382MLJ8</accession>
<dbReference type="EMBL" id="UINC01093669">
    <property type="protein sequence ID" value="SVC48272.1"/>
    <property type="molecule type" value="Genomic_DNA"/>
</dbReference>
<dbReference type="InterPro" id="IPR015424">
    <property type="entry name" value="PyrdxlP-dep_Trfase"/>
</dbReference>
<dbReference type="InterPro" id="IPR005814">
    <property type="entry name" value="Aminotrans_3"/>
</dbReference>
<dbReference type="GO" id="GO:0030170">
    <property type="term" value="F:pyridoxal phosphate binding"/>
    <property type="evidence" value="ECO:0007669"/>
    <property type="project" value="InterPro"/>
</dbReference>
<dbReference type="InterPro" id="IPR015421">
    <property type="entry name" value="PyrdxlP-dep_Trfase_major"/>
</dbReference>
<reference evidence="3" key="1">
    <citation type="submission" date="2018-05" db="EMBL/GenBank/DDBJ databases">
        <authorList>
            <person name="Lanie J.A."/>
            <person name="Ng W.-L."/>
            <person name="Kazmierczak K.M."/>
            <person name="Andrzejewski T.M."/>
            <person name="Davidsen T.M."/>
            <person name="Wayne K.J."/>
            <person name="Tettelin H."/>
            <person name="Glass J.I."/>
            <person name="Rusch D."/>
            <person name="Podicherti R."/>
            <person name="Tsui H.-C.T."/>
            <person name="Winkler M.E."/>
        </authorList>
    </citation>
    <scope>NUCLEOTIDE SEQUENCE</scope>
</reference>
<feature type="non-terminal residue" evidence="3">
    <location>
        <position position="1"/>
    </location>
</feature>
<dbReference type="PANTHER" id="PTHR43713:SF3">
    <property type="entry name" value="GLUTAMATE-1-SEMIALDEHYDE 2,1-AMINOMUTASE 1, CHLOROPLASTIC-RELATED"/>
    <property type="match status" value="1"/>
</dbReference>
<dbReference type="Gene3D" id="3.40.640.10">
    <property type="entry name" value="Type I PLP-dependent aspartate aminotransferase-like (Major domain)"/>
    <property type="match status" value="1"/>
</dbReference>
<organism evidence="3">
    <name type="scientific">marine metagenome</name>
    <dbReference type="NCBI Taxonomy" id="408172"/>
    <lineage>
        <taxon>unclassified sequences</taxon>
        <taxon>metagenomes</taxon>
        <taxon>ecological metagenomes</taxon>
    </lineage>
</organism>
<evidence type="ECO:0000313" key="3">
    <source>
        <dbReference type="EMBL" id="SVC48272.1"/>
    </source>
</evidence>